<reference evidence="3" key="2">
    <citation type="submission" date="2017-02" db="UniProtKB">
        <authorList>
            <consortium name="WormBaseParasite"/>
        </authorList>
    </citation>
    <scope>IDENTIFICATION</scope>
</reference>
<dbReference type="WBParaSite" id="ACAC_0001444301-mRNA-1">
    <property type="protein sequence ID" value="ACAC_0001444301-mRNA-1"/>
    <property type="gene ID" value="ACAC_0001444301"/>
</dbReference>
<evidence type="ECO:0000313" key="3">
    <source>
        <dbReference type="WBParaSite" id="ACAC_0001444301-mRNA-1"/>
    </source>
</evidence>
<keyword evidence="1" id="KW-0812">Transmembrane</keyword>
<reference evidence="2" key="1">
    <citation type="submission" date="2012-09" db="EMBL/GenBank/DDBJ databases">
        <authorList>
            <person name="Martin A.A."/>
        </authorList>
    </citation>
    <scope>NUCLEOTIDE SEQUENCE</scope>
</reference>
<keyword evidence="2" id="KW-1185">Reference proteome</keyword>
<accession>A0A0K0DRQ4</accession>
<evidence type="ECO:0000313" key="2">
    <source>
        <dbReference type="Proteomes" id="UP000035642"/>
    </source>
</evidence>
<feature type="transmembrane region" description="Helical" evidence="1">
    <location>
        <begin position="6"/>
        <end position="25"/>
    </location>
</feature>
<keyword evidence="1" id="KW-1133">Transmembrane helix</keyword>
<evidence type="ECO:0000256" key="1">
    <source>
        <dbReference type="SAM" id="Phobius"/>
    </source>
</evidence>
<protein>
    <submittedName>
        <fullName evidence="3">Secreted protein</fullName>
    </submittedName>
</protein>
<keyword evidence="1" id="KW-0472">Membrane</keyword>
<organism evidence="2 3">
    <name type="scientific">Angiostrongylus cantonensis</name>
    <name type="common">Rat lungworm</name>
    <dbReference type="NCBI Taxonomy" id="6313"/>
    <lineage>
        <taxon>Eukaryota</taxon>
        <taxon>Metazoa</taxon>
        <taxon>Ecdysozoa</taxon>
        <taxon>Nematoda</taxon>
        <taxon>Chromadorea</taxon>
        <taxon>Rhabditida</taxon>
        <taxon>Rhabditina</taxon>
        <taxon>Rhabditomorpha</taxon>
        <taxon>Strongyloidea</taxon>
        <taxon>Metastrongylidae</taxon>
        <taxon>Angiostrongylus</taxon>
    </lineage>
</organism>
<dbReference type="Proteomes" id="UP000035642">
    <property type="component" value="Unassembled WGS sequence"/>
</dbReference>
<sequence>MVHRDVIYLAIVIVMMAFPSTSAMMKIKKPRRESIYIHMAKDLPADGPQHTRPLKHIVALRSELATLEALEAGRAEVATATEPAADVSPGVTITASAPDATEGASVAVPNTGRVAVETESLSVVDSHQVCQAPTQCS</sequence>
<name>A0A0K0DRQ4_ANGCA</name>
<dbReference type="AlphaFoldDB" id="A0A0K0DRQ4"/>
<proteinExistence type="predicted"/>